<dbReference type="InterPro" id="IPR006097">
    <property type="entry name" value="Glu/Leu/Phe/Val/Trp_DH_dimer"/>
</dbReference>
<evidence type="ECO:0000256" key="1">
    <source>
        <dbReference type="ARBA" id="ARBA00006382"/>
    </source>
</evidence>
<dbReference type="Gene3D" id="3.40.50.720">
    <property type="entry name" value="NAD(P)-binding Rossmann-like Domain"/>
    <property type="match status" value="1"/>
</dbReference>
<evidence type="ECO:0000259" key="9">
    <source>
        <dbReference type="SMART" id="SM00839"/>
    </source>
</evidence>
<name>A0A5M6D764_9BACT</name>
<feature type="binding site" evidence="6">
    <location>
        <position position="88"/>
    </location>
    <ligand>
        <name>substrate</name>
    </ligand>
</feature>
<evidence type="ECO:0000256" key="4">
    <source>
        <dbReference type="PIRNR" id="PIRNR000185"/>
    </source>
</evidence>
<evidence type="ECO:0000313" key="11">
    <source>
        <dbReference type="Proteomes" id="UP000324479"/>
    </source>
</evidence>
<evidence type="ECO:0000256" key="6">
    <source>
        <dbReference type="PIRSR" id="PIRSR000185-2"/>
    </source>
</evidence>
<dbReference type="PIRSF" id="PIRSF000185">
    <property type="entry name" value="Glu_DH"/>
    <property type="match status" value="1"/>
</dbReference>
<dbReference type="InterPro" id="IPR014362">
    <property type="entry name" value="Glu_DH"/>
</dbReference>
<dbReference type="GO" id="GO:0006538">
    <property type="term" value="P:L-glutamate catabolic process"/>
    <property type="evidence" value="ECO:0007669"/>
    <property type="project" value="TreeGrafter"/>
</dbReference>
<dbReference type="CDD" id="cd01076">
    <property type="entry name" value="NAD_bind_1_Glu_DH"/>
    <property type="match status" value="1"/>
</dbReference>
<dbReference type="Proteomes" id="UP000324479">
    <property type="component" value="Unassembled WGS sequence"/>
</dbReference>
<dbReference type="InterPro" id="IPR036291">
    <property type="entry name" value="NAD(P)-bd_dom_sf"/>
</dbReference>
<dbReference type="GO" id="GO:0000166">
    <property type="term" value="F:nucleotide binding"/>
    <property type="evidence" value="ECO:0007669"/>
    <property type="project" value="UniProtKB-KW"/>
</dbReference>
<dbReference type="Gene3D" id="3.40.50.10860">
    <property type="entry name" value="Leucine Dehydrogenase, chain A, domain 1"/>
    <property type="match status" value="1"/>
</dbReference>
<dbReference type="PANTHER" id="PTHR11606">
    <property type="entry name" value="GLUTAMATE DEHYDROGENASE"/>
    <property type="match status" value="1"/>
</dbReference>
<evidence type="ECO:0000256" key="8">
    <source>
        <dbReference type="RuleBase" id="RU004417"/>
    </source>
</evidence>
<keyword evidence="11" id="KW-1185">Reference proteome</keyword>
<dbReference type="SUPFAM" id="SSF51735">
    <property type="entry name" value="NAD(P)-binding Rossmann-fold domains"/>
    <property type="match status" value="1"/>
</dbReference>
<accession>A0A5M6D764</accession>
<dbReference type="PROSITE" id="PS00074">
    <property type="entry name" value="GLFV_DEHYDROGENASE"/>
    <property type="match status" value="1"/>
</dbReference>
<dbReference type="PANTHER" id="PTHR11606:SF24">
    <property type="entry name" value="NAD-SPECIFIC GLUTAMATE DEHYDROGENASE"/>
    <property type="match status" value="1"/>
</dbReference>
<evidence type="ECO:0000256" key="7">
    <source>
        <dbReference type="PIRSR" id="PIRSR000185-3"/>
    </source>
</evidence>
<dbReference type="EMBL" id="VWOX01000008">
    <property type="protein sequence ID" value="KAA5542112.1"/>
    <property type="molecule type" value="Genomic_DNA"/>
</dbReference>
<dbReference type="PRINTS" id="PR00082">
    <property type="entry name" value="GLFDHDRGNASE"/>
</dbReference>
<feature type="binding site" evidence="6">
    <location>
        <position position="64"/>
    </location>
    <ligand>
        <name>substrate</name>
    </ligand>
</feature>
<feature type="site" description="Important for catalysis" evidence="7">
    <location>
        <position position="140"/>
    </location>
</feature>
<feature type="binding site" evidence="6">
    <location>
        <position position="214"/>
    </location>
    <ligand>
        <name>NAD(+)</name>
        <dbReference type="ChEBI" id="CHEBI:57540"/>
    </ligand>
</feature>
<sequence length="417" mass="45402">MLEASHVYFHQAADVLELPKHLRGILLAPFRVIKVVVVTEGDDGKLKHHHGFRVQHNRARGPMKGGLRYHPTVDEEESTALANLMTWKTAVVDVPFGGAKGGIDCDPHQLSEKELDNITRTFVGQVQDVIGPTLDIPAPDLNSNAKVMGWIMDEYSKFAGFSPAVVTGKPLHLFGAEGREEATGRGVMVVLEEALKDQKRSFEGLTVALQGFGNVGSFAARLMAEKGAKIVAVGDHAGGVSNAEGLAIDSLLDWARRHGTVNEFPGGDAFKSDDVLTWDADVLIPAALGNVLTGDNASDVRAKIIVEAANGPTTPEADHIFKQRGILVIPDILANAGGVTASYFEWAQNIQQFRWELDRSRAELTRIMQKAYRAVAEISRRYQVDLRTAAFVLGIRRVGEAAISRRCYTEVNHLSAL</sequence>
<comment type="caution">
    <text evidence="10">The sequence shown here is derived from an EMBL/GenBank/DDBJ whole genome shotgun (WGS) entry which is preliminary data.</text>
</comment>
<proteinExistence type="inferred from homology"/>
<protein>
    <recommendedName>
        <fullName evidence="4">Glutamate dehydrogenase</fullName>
    </recommendedName>
</protein>
<organism evidence="10 11">
    <name type="scientific">Roseiconus nitratireducens</name>
    <dbReference type="NCBI Taxonomy" id="2605748"/>
    <lineage>
        <taxon>Bacteria</taxon>
        <taxon>Pseudomonadati</taxon>
        <taxon>Planctomycetota</taxon>
        <taxon>Planctomycetia</taxon>
        <taxon>Pirellulales</taxon>
        <taxon>Pirellulaceae</taxon>
        <taxon>Roseiconus</taxon>
    </lineage>
</organism>
<evidence type="ECO:0000313" key="10">
    <source>
        <dbReference type="EMBL" id="KAA5542112.1"/>
    </source>
</evidence>
<reference evidence="10 11" key="1">
    <citation type="submission" date="2019-08" db="EMBL/GenBank/DDBJ databases">
        <authorList>
            <person name="Dhanesh K."/>
            <person name="Kumar G."/>
            <person name="Sasikala C."/>
            <person name="Venkata Ramana C."/>
        </authorList>
    </citation>
    <scope>NUCLEOTIDE SEQUENCE [LARGE SCALE GENOMIC DNA]</scope>
    <source>
        <strain evidence="10 11">JC645</strain>
    </source>
</reference>
<evidence type="ECO:0000256" key="5">
    <source>
        <dbReference type="PIRSR" id="PIRSR000185-1"/>
    </source>
</evidence>
<dbReference type="SMART" id="SM00839">
    <property type="entry name" value="ELFV_dehydrog"/>
    <property type="match status" value="1"/>
</dbReference>
<dbReference type="Pfam" id="PF02812">
    <property type="entry name" value="ELFV_dehydrog_N"/>
    <property type="match status" value="1"/>
</dbReference>
<keyword evidence="6" id="KW-0547">Nucleotide-binding</keyword>
<dbReference type="InterPro" id="IPR046346">
    <property type="entry name" value="Aminoacid_DH-like_N_sf"/>
</dbReference>
<dbReference type="Pfam" id="PF00208">
    <property type="entry name" value="ELFV_dehydrog"/>
    <property type="match status" value="1"/>
</dbReference>
<feature type="domain" description="Glutamate/phenylalanine/leucine/valine/L-tryptophan dehydrogenase C-terminal" evidence="9">
    <location>
        <begin position="176"/>
        <end position="406"/>
    </location>
</feature>
<feature type="binding site" evidence="6">
    <location>
        <position position="342"/>
    </location>
    <ligand>
        <name>substrate</name>
    </ligand>
</feature>
<feature type="active site" description="Proton donor" evidence="5">
    <location>
        <position position="100"/>
    </location>
</feature>
<dbReference type="InterPro" id="IPR033922">
    <property type="entry name" value="NAD_bind_Glu_DH"/>
</dbReference>
<dbReference type="InterPro" id="IPR033524">
    <property type="entry name" value="Glu/Leu/Phe/Val_DH_AS"/>
</dbReference>
<gene>
    <name evidence="10" type="ORF">FYK55_14990</name>
</gene>
<dbReference type="RefSeq" id="WP_150077259.1">
    <property type="nucleotide sequence ID" value="NZ_VWOX01000008.1"/>
</dbReference>
<evidence type="ECO:0000256" key="2">
    <source>
        <dbReference type="ARBA" id="ARBA00023002"/>
    </source>
</evidence>
<evidence type="ECO:0000256" key="3">
    <source>
        <dbReference type="ARBA" id="ARBA00023027"/>
    </source>
</evidence>
<feature type="binding site" evidence="6">
    <location>
        <position position="183"/>
    </location>
    <ligand>
        <name>NAD(+)</name>
        <dbReference type="ChEBI" id="CHEBI:57540"/>
    </ligand>
</feature>
<dbReference type="FunFam" id="3.40.50.10860:FF:000003">
    <property type="entry name" value="Glutamate dehydrogenase"/>
    <property type="match status" value="1"/>
</dbReference>
<dbReference type="InterPro" id="IPR006095">
    <property type="entry name" value="Glu/Leu/Phe/Val/Trp_DH"/>
</dbReference>
<dbReference type="GO" id="GO:0004352">
    <property type="term" value="F:glutamate dehydrogenase (NAD+) activity"/>
    <property type="evidence" value="ECO:0007669"/>
    <property type="project" value="TreeGrafter"/>
</dbReference>
<dbReference type="InterPro" id="IPR006096">
    <property type="entry name" value="Glu/Leu/Phe/Val/Trp_DH_C"/>
</dbReference>
<keyword evidence="3 6" id="KW-0520">NAD</keyword>
<dbReference type="SUPFAM" id="SSF53223">
    <property type="entry name" value="Aminoacid dehydrogenase-like, N-terminal domain"/>
    <property type="match status" value="1"/>
</dbReference>
<dbReference type="AlphaFoldDB" id="A0A5M6D764"/>
<keyword evidence="2 4" id="KW-0560">Oxidoreductase</keyword>
<comment type="similarity">
    <text evidence="1 4 8">Belongs to the Glu/Leu/Phe/Val dehydrogenases family.</text>
</comment>